<keyword evidence="1" id="KW-0863">Zinc-finger</keyword>
<dbReference type="EMBL" id="MLFT02000010">
    <property type="protein sequence ID" value="PHT36527.1"/>
    <property type="molecule type" value="Genomic_DNA"/>
</dbReference>
<evidence type="ECO:0000256" key="2">
    <source>
        <dbReference type="SAM" id="MobiDB-lite"/>
    </source>
</evidence>
<name>A0A2G2VU72_CAPBA</name>
<proteinExistence type="inferred from homology"/>
<comment type="similarity">
    <text evidence="1">Belongs to the FHY3/FAR1 family.</text>
</comment>
<comment type="function">
    <text evidence="1">Putative transcription activator involved in regulating light control of development.</text>
</comment>
<dbReference type="GO" id="GO:0006355">
    <property type="term" value="P:regulation of DNA-templated transcription"/>
    <property type="evidence" value="ECO:0007669"/>
    <property type="project" value="UniProtKB-UniRule"/>
</dbReference>
<dbReference type="Proteomes" id="UP000224567">
    <property type="component" value="Unassembled WGS sequence"/>
</dbReference>
<evidence type="ECO:0000256" key="1">
    <source>
        <dbReference type="RuleBase" id="RU367018"/>
    </source>
</evidence>
<dbReference type="GO" id="GO:0008270">
    <property type="term" value="F:zinc ion binding"/>
    <property type="evidence" value="ECO:0007669"/>
    <property type="project" value="UniProtKB-UniRule"/>
</dbReference>
<keyword evidence="1" id="KW-0539">Nucleus</keyword>
<keyword evidence="1" id="KW-0479">Metal-binding</keyword>
<feature type="region of interest" description="Disordered" evidence="2">
    <location>
        <begin position="58"/>
        <end position="84"/>
    </location>
</feature>
<reference evidence="3 4" key="1">
    <citation type="journal article" date="2017" name="Genome Biol.">
        <title>New reference genome sequences of hot pepper reveal the massive evolution of plant disease-resistance genes by retroduplication.</title>
        <authorList>
            <person name="Kim S."/>
            <person name="Park J."/>
            <person name="Yeom S.I."/>
            <person name="Kim Y.M."/>
            <person name="Seo E."/>
            <person name="Kim K.T."/>
            <person name="Kim M.S."/>
            <person name="Lee J.M."/>
            <person name="Cheong K."/>
            <person name="Shin H.S."/>
            <person name="Kim S.B."/>
            <person name="Han K."/>
            <person name="Lee J."/>
            <person name="Park M."/>
            <person name="Lee H.A."/>
            <person name="Lee H.Y."/>
            <person name="Lee Y."/>
            <person name="Oh S."/>
            <person name="Lee J.H."/>
            <person name="Choi E."/>
            <person name="Choi E."/>
            <person name="Lee S.E."/>
            <person name="Jeon J."/>
            <person name="Kim H."/>
            <person name="Choi G."/>
            <person name="Song H."/>
            <person name="Lee J."/>
            <person name="Lee S.C."/>
            <person name="Kwon J.K."/>
            <person name="Lee H.Y."/>
            <person name="Koo N."/>
            <person name="Hong Y."/>
            <person name="Kim R.W."/>
            <person name="Kang W.H."/>
            <person name="Huh J.H."/>
            <person name="Kang B.C."/>
            <person name="Yang T.J."/>
            <person name="Lee Y.H."/>
            <person name="Bennetzen J.L."/>
            <person name="Choi D."/>
        </authorList>
    </citation>
    <scope>NUCLEOTIDE SEQUENCE [LARGE SCALE GENOMIC DNA]</scope>
    <source>
        <strain evidence="4">cv. PBC81</strain>
    </source>
</reference>
<sequence length="250" mass="29177">MDHNDENSQLRATLNDVLGLEESDSLLHDEDSFCGYADGPDRYLDSDDEDLQILIDKEMNKSHQSDQDEYLSVSNGKEYDQQQEDDVEEEECAMHDDSYTDNQYTADPIVAMGKTSPTAILTDQCESIKEAIPEALPNTVHSITIAKFEDKWHAFVEEYDVGGLIWFQNIYSERFKWVPVFLKHYFWVGMMSTQRYESMHASFDGYISGRSFLKQFVEQYEVVLRFRYEKEMESQASERKQLIRQIAAFD</sequence>
<dbReference type="GO" id="GO:0005634">
    <property type="term" value="C:nucleus"/>
    <property type="evidence" value="ECO:0007669"/>
    <property type="project" value="UniProtKB-SubCell"/>
</dbReference>
<evidence type="ECO:0000313" key="3">
    <source>
        <dbReference type="EMBL" id="PHT36527.1"/>
    </source>
</evidence>
<comment type="subcellular location">
    <subcellularLocation>
        <location evidence="1">Nucleus</location>
    </subcellularLocation>
</comment>
<dbReference type="PANTHER" id="PTHR31669:SF297">
    <property type="entry name" value="PROTEIN FAR1-RELATED SEQUENCE"/>
    <property type="match status" value="1"/>
</dbReference>
<dbReference type="PANTHER" id="PTHR31669">
    <property type="entry name" value="PROTEIN FAR1-RELATED SEQUENCE 10-RELATED"/>
    <property type="match status" value="1"/>
</dbReference>
<dbReference type="AlphaFoldDB" id="A0A2G2VU72"/>
<accession>A0A2G2VU72</accession>
<comment type="caution">
    <text evidence="3">The sequence shown here is derived from an EMBL/GenBank/DDBJ whole genome shotgun (WGS) entry which is preliminary data.</text>
</comment>
<dbReference type="OrthoDB" id="1305476at2759"/>
<organism evidence="3 4">
    <name type="scientific">Capsicum baccatum</name>
    <name type="common">Peruvian pepper</name>
    <dbReference type="NCBI Taxonomy" id="33114"/>
    <lineage>
        <taxon>Eukaryota</taxon>
        <taxon>Viridiplantae</taxon>
        <taxon>Streptophyta</taxon>
        <taxon>Embryophyta</taxon>
        <taxon>Tracheophyta</taxon>
        <taxon>Spermatophyta</taxon>
        <taxon>Magnoliopsida</taxon>
        <taxon>eudicotyledons</taxon>
        <taxon>Gunneridae</taxon>
        <taxon>Pentapetalae</taxon>
        <taxon>asterids</taxon>
        <taxon>lamiids</taxon>
        <taxon>Solanales</taxon>
        <taxon>Solanaceae</taxon>
        <taxon>Solanoideae</taxon>
        <taxon>Capsiceae</taxon>
        <taxon>Capsicum</taxon>
    </lineage>
</organism>
<keyword evidence="4" id="KW-1185">Reference proteome</keyword>
<gene>
    <name evidence="3" type="ORF">CQW23_24227</name>
</gene>
<dbReference type="STRING" id="33114.A0A2G2VU72"/>
<evidence type="ECO:0000313" key="4">
    <source>
        <dbReference type="Proteomes" id="UP000224567"/>
    </source>
</evidence>
<reference evidence="4" key="2">
    <citation type="journal article" date="2017" name="J. Anim. Genet.">
        <title>Multiple reference genome sequences of hot pepper reveal the massive evolution of plant disease resistance genes by retroduplication.</title>
        <authorList>
            <person name="Kim S."/>
            <person name="Park J."/>
            <person name="Yeom S.-I."/>
            <person name="Kim Y.-M."/>
            <person name="Seo E."/>
            <person name="Kim K.-T."/>
            <person name="Kim M.-S."/>
            <person name="Lee J.M."/>
            <person name="Cheong K."/>
            <person name="Shin H.-S."/>
            <person name="Kim S.-B."/>
            <person name="Han K."/>
            <person name="Lee J."/>
            <person name="Park M."/>
            <person name="Lee H.-A."/>
            <person name="Lee H.-Y."/>
            <person name="Lee Y."/>
            <person name="Oh S."/>
            <person name="Lee J.H."/>
            <person name="Choi E."/>
            <person name="Choi E."/>
            <person name="Lee S.E."/>
            <person name="Jeon J."/>
            <person name="Kim H."/>
            <person name="Choi G."/>
            <person name="Song H."/>
            <person name="Lee J."/>
            <person name="Lee S.-C."/>
            <person name="Kwon J.-K."/>
            <person name="Lee H.-Y."/>
            <person name="Koo N."/>
            <person name="Hong Y."/>
            <person name="Kim R.W."/>
            <person name="Kang W.-H."/>
            <person name="Huh J.H."/>
            <person name="Kang B.-C."/>
            <person name="Yang T.-J."/>
            <person name="Lee Y.-H."/>
            <person name="Bennetzen J.L."/>
            <person name="Choi D."/>
        </authorList>
    </citation>
    <scope>NUCLEOTIDE SEQUENCE [LARGE SCALE GENOMIC DNA]</scope>
    <source>
        <strain evidence="4">cv. PBC81</strain>
    </source>
</reference>
<dbReference type="InterPro" id="IPR031052">
    <property type="entry name" value="FHY3/FAR1"/>
</dbReference>
<protein>
    <recommendedName>
        <fullName evidence="1">Protein FAR1-RELATED SEQUENCE</fullName>
    </recommendedName>
</protein>
<keyword evidence="1" id="KW-0862">Zinc</keyword>